<dbReference type="InterPro" id="IPR051199">
    <property type="entry name" value="LPS_LOS_Heptosyltrfase"/>
</dbReference>
<dbReference type="InterPro" id="IPR002201">
    <property type="entry name" value="Glyco_trans_9"/>
</dbReference>
<evidence type="ECO:0000313" key="4">
    <source>
        <dbReference type="EMBL" id="QUB87070.1"/>
    </source>
</evidence>
<dbReference type="RefSeq" id="WP_050696160.1">
    <property type="nucleotide sequence ID" value="NZ_CP012074.1"/>
</dbReference>
<dbReference type="Proteomes" id="UP000060345">
    <property type="component" value="Chromosome 1"/>
</dbReference>
<sequence length="351" mass="39661">MKTPHILIIRFSAMGDIAMTVPVVYSLAKQYPDVRISVLSRPFARPFFQNLAPNICFMSADLKGEYKGFTGLNKLYRRLVAKHPTTIADFHNVLRTRFLRLRFLLGGYSVAHINKHKQGKKLLCQAENKVLTQQPTSFQNYADVLEALGYPIKIEFTSIFPPEGGDLKSLPNIIGVKQKEERWIGIAPFAAHAGKMYPQERMEQVVRKLTEKHPSWRIFLFGGGRQEIEVLNRWAAQFPQCLCVANALKGLEQELILMSHLDTMLSMDSANMHLASLTGTRVVSVWGATHPYCGFMGWQQKEDDAVQINTLSCRPCSVFGNKPCHRGDFACMNNILPEEIIQHIEAGLLSE</sequence>
<dbReference type="AlphaFoldDB" id="A0A0K1NK73"/>
<organism evidence="3 5">
    <name type="scientific">Prevotella fusca JCM 17724</name>
    <dbReference type="NCBI Taxonomy" id="1236517"/>
    <lineage>
        <taxon>Bacteria</taxon>
        <taxon>Pseudomonadati</taxon>
        <taxon>Bacteroidota</taxon>
        <taxon>Bacteroidia</taxon>
        <taxon>Bacteroidales</taxon>
        <taxon>Prevotellaceae</taxon>
        <taxon>Prevotella</taxon>
    </lineage>
</organism>
<evidence type="ECO:0000313" key="5">
    <source>
        <dbReference type="Proteomes" id="UP000060345"/>
    </source>
</evidence>
<dbReference type="KEGG" id="pfus:ADJ77_06490"/>
<evidence type="ECO:0000313" key="3">
    <source>
        <dbReference type="EMBL" id="AKU69435.1"/>
    </source>
</evidence>
<dbReference type="EMBL" id="CP012074">
    <property type="protein sequence ID" value="AKU69435.1"/>
    <property type="molecule type" value="Genomic_DNA"/>
</dbReference>
<dbReference type="EMBL" id="CP072370">
    <property type="protein sequence ID" value="QUB87070.1"/>
    <property type="molecule type" value="Genomic_DNA"/>
</dbReference>
<name>A0A0K1NK73_9BACT</name>
<accession>A0A0K1NK73</accession>
<dbReference type="PANTHER" id="PTHR30160:SF22">
    <property type="entry name" value="LIPOPOLYSACCHARIDE CORE BIOSYNTHESIS PROTEIN"/>
    <property type="match status" value="1"/>
</dbReference>
<protein>
    <submittedName>
        <fullName evidence="3">Glycosyl transferase family 1</fullName>
    </submittedName>
    <submittedName>
        <fullName evidence="4">Glycosyltransferase family 9 protein</fullName>
    </submittedName>
</protein>
<evidence type="ECO:0000256" key="2">
    <source>
        <dbReference type="ARBA" id="ARBA00022679"/>
    </source>
</evidence>
<dbReference type="eggNOG" id="COG0859">
    <property type="taxonomic scope" value="Bacteria"/>
</dbReference>
<keyword evidence="6" id="KW-1185">Reference proteome</keyword>
<dbReference type="Proteomes" id="UP000682005">
    <property type="component" value="Chromosome 1"/>
</dbReference>
<reference evidence="4 6" key="2">
    <citation type="submission" date="2021-03" db="EMBL/GenBank/DDBJ databases">
        <title>Human Oral Microbial Genomes.</title>
        <authorList>
            <person name="Johnston C.D."/>
            <person name="Chen T."/>
            <person name="Dewhirst F.E."/>
        </authorList>
    </citation>
    <scope>NUCLEOTIDE SEQUENCE [LARGE SCALE GENOMIC DNA]</scope>
    <source>
        <strain evidence="4 6">W1435</strain>
    </source>
</reference>
<dbReference type="CDD" id="cd03789">
    <property type="entry name" value="GT9_LPS_heptosyltransferase"/>
    <property type="match status" value="1"/>
</dbReference>
<keyword evidence="1" id="KW-0328">Glycosyltransferase</keyword>
<dbReference type="GO" id="GO:0008713">
    <property type="term" value="F:ADP-heptose-lipopolysaccharide heptosyltransferase activity"/>
    <property type="evidence" value="ECO:0007669"/>
    <property type="project" value="TreeGrafter"/>
</dbReference>
<gene>
    <name evidence="3" type="ORF">ADJ77_06490</name>
    <name evidence="4" type="ORF">J5A51_06200</name>
</gene>
<dbReference type="GO" id="GO:0009244">
    <property type="term" value="P:lipopolysaccharide core region biosynthetic process"/>
    <property type="evidence" value="ECO:0007669"/>
    <property type="project" value="TreeGrafter"/>
</dbReference>
<reference evidence="3 5" key="1">
    <citation type="submission" date="2015-07" db="EMBL/GenBank/DDBJ databases">
        <authorList>
            <person name="Noorani M."/>
        </authorList>
    </citation>
    <scope>NUCLEOTIDE SEQUENCE [LARGE SCALE GENOMIC DNA]</scope>
    <source>
        <strain evidence="3 5">W1435</strain>
    </source>
</reference>
<keyword evidence="2 3" id="KW-0808">Transferase</keyword>
<dbReference type="STRING" id="1236517.ADJ77_06490"/>
<dbReference type="Pfam" id="PF01075">
    <property type="entry name" value="Glyco_transf_9"/>
    <property type="match status" value="1"/>
</dbReference>
<proteinExistence type="predicted"/>
<dbReference type="PANTHER" id="PTHR30160">
    <property type="entry name" value="TETRAACYLDISACCHARIDE 4'-KINASE-RELATED"/>
    <property type="match status" value="1"/>
</dbReference>
<dbReference type="GO" id="GO:0005829">
    <property type="term" value="C:cytosol"/>
    <property type="evidence" value="ECO:0007669"/>
    <property type="project" value="TreeGrafter"/>
</dbReference>
<dbReference type="SUPFAM" id="SSF53756">
    <property type="entry name" value="UDP-Glycosyltransferase/glycogen phosphorylase"/>
    <property type="match status" value="1"/>
</dbReference>
<evidence type="ECO:0000256" key="1">
    <source>
        <dbReference type="ARBA" id="ARBA00022676"/>
    </source>
</evidence>
<evidence type="ECO:0000313" key="6">
    <source>
        <dbReference type="Proteomes" id="UP000682005"/>
    </source>
</evidence>
<dbReference type="Gene3D" id="3.40.50.2000">
    <property type="entry name" value="Glycogen Phosphorylase B"/>
    <property type="match status" value="2"/>
</dbReference>